<dbReference type="NCBIfam" id="NF003587">
    <property type="entry name" value="PRK05253.1"/>
    <property type="match status" value="1"/>
</dbReference>
<evidence type="ECO:0000256" key="8">
    <source>
        <dbReference type="ARBA" id="ARBA00030256"/>
    </source>
</evidence>
<dbReference type="EMBL" id="AP025523">
    <property type="protein sequence ID" value="BDE04764.1"/>
    <property type="molecule type" value="Genomic_DNA"/>
</dbReference>
<dbReference type="PANTHER" id="PTHR43196">
    <property type="entry name" value="SULFATE ADENYLYLTRANSFERASE SUBUNIT 2"/>
    <property type="match status" value="1"/>
</dbReference>
<dbReference type="Gene3D" id="3.40.50.620">
    <property type="entry name" value="HUPs"/>
    <property type="match status" value="1"/>
</dbReference>
<dbReference type="PANTHER" id="PTHR43196:SF1">
    <property type="entry name" value="SULFATE ADENYLYLTRANSFERASE SUBUNIT 2"/>
    <property type="match status" value="1"/>
</dbReference>
<keyword evidence="6" id="KW-0547">Nucleotide-binding</keyword>
<dbReference type="Proteomes" id="UP001317532">
    <property type="component" value="Chromosome"/>
</dbReference>
<keyword evidence="4" id="KW-0808">Transferase</keyword>
<dbReference type="KEGG" id="vab:WPS_00400"/>
<dbReference type="GO" id="GO:0005524">
    <property type="term" value="F:ATP binding"/>
    <property type="evidence" value="ECO:0007669"/>
    <property type="project" value="UniProtKB-KW"/>
</dbReference>
<reference evidence="11 12" key="1">
    <citation type="journal article" date="2022" name="ISME Commun">
        <title>Vulcanimicrobium alpinus gen. nov. sp. nov., the first cultivated representative of the candidate phylum 'Eremiobacterota', is a metabolically versatile aerobic anoxygenic phototroph.</title>
        <authorList>
            <person name="Yabe S."/>
            <person name="Muto K."/>
            <person name="Abe K."/>
            <person name="Yokota A."/>
            <person name="Staudigel H."/>
            <person name="Tebo B.M."/>
        </authorList>
    </citation>
    <scope>NUCLEOTIDE SEQUENCE [LARGE SCALE GENOMIC DNA]</scope>
    <source>
        <strain evidence="11 12">WC8-2</strain>
    </source>
</reference>
<dbReference type="RefSeq" id="WP_317995856.1">
    <property type="nucleotide sequence ID" value="NZ_AP025523.1"/>
</dbReference>
<evidence type="ECO:0000259" key="10">
    <source>
        <dbReference type="Pfam" id="PF01507"/>
    </source>
</evidence>
<dbReference type="InterPro" id="IPR050128">
    <property type="entry name" value="Sulfate_adenylyltrnsfr_sub2"/>
</dbReference>
<keyword evidence="12" id="KW-1185">Reference proteome</keyword>
<dbReference type="InterPro" id="IPR011784">
    <property type="entry name" value="SO4_adenylTrfase_ssu"/>
</dbReference>
<evidence type="ECO:0000256" key="1">
    <source>
        <dbReference type="ARBA" id="ARBA00008885"/>
    </source>
</evidence>
<comment type="similarity">
    <text evidence="1">Belongs to the PAPS reductase family. CysD subfamily.</text>
</comment>
<dbReference type="GO" id="GO:0004781">
    <property type="term" value="F:sulfate adenylyltransferase (ATP) activity"/>
    <property type="evidence" value="ECO:0007669"/>
    <property type="project" value="UniProtKB-EC"/>
</dbReference>
<evidence type="ECO:0000256" key="9">
    <source>
        <dbReference type="ARBA" id="ARBA00031812"/>
    </source>
</evidence>
<dbReference type="PIRSF" id="PIRSF002936">
    <property type="entry name" value="CysDAde_trans"/>
    <property type="match status" value="1"/>
</dbReference>
<gene>
    <name evidence="11" type="primary">cysD</name>
    <name evidence="11" type="ORF">WPS_00400</name>
</gene>
<dbReference type="AlphaFoldDB" id="A0AAN1XT34"/>
<evidence type="ECO:0000256" key="2">
    <source>
        <dbReference type="ARBA" id="ARBA00012391"/>
    </source>
</evidence>
<dbReference type="InterPro" id="IPR014729">
    <property type="entry name" value="Rossmann-like_a/b/a_fold"/>
</dbReference>
<organism evidence="11 12">
    <name type="scientific">Vulcanimicrobium alpinum</name>
    <dbReference type="NCBI Taxonomy" id="3016050"/>
    <lineage>
        <taxon>Bacteria</taxon>
        <taxon>Bacillati</taxon>
        <taxon>Vulcanimicrobiota</taxon>
        <taxon>Vulcanimicrobiia</taxon>
        <taxon>Vulcanimicrobiales</taxon>
        <taxon>Vulcanimicrobiaceae</taxon>
        <taxon>Vulcanimicrobium</taxon>
    </lineage>
</organism>
<evidence type="ECO:0000256" key="6">
    <source>
        <dbReference type="ARBA" id="ARBA00022741"/>
    </source>
</evidence>
<evidence type="ECO:0000313" key="12">
    <source>
        <dbReference type="Proteomes" id="UP001317532"/>
    </source>
</evidence>
<dbReference type="Pfam" id="PF01507">
    <property type="entry name" value="PAPS_reduct"/>
    <property type="match status" value="1"/>
</dbReference>
<dbReference type="SUPFAM" id="SSF52402">
    <property type="entry name" value="Adenine nucleotide alpha hydrolases-like"/>
    <property type="match status" value="1"/>
</dbReference>
<evidence type="ECO:0000256" key="5">
    <source>
        <dbReference type="ARBA" id="ARBA00022695"/>
    </source>
</evidence>
<accession>A0AAN1XT34</accession>
<evidence type="ECO:0000256" key="4">
    <source>
        <dbReference type="ARBA" id="ARBA00022679"/>
    </source>
</evidence>
<sequence>MTNETADLDQLEHAAIAIIREAYATLRPLAMLWSMGKDSTALLWLVRKALYGEVPFPLVQLDTELELDEVYAFRDRLAREWALDLRVELCPPEAEMDPTLPPATRAAARKTEGLKNYLQRENAQGIIVGIRRDEQATRAKERIFSPRSVGGTWDVRAQPPELWGYYATDVPHGAHVRVHPLLHWTELDVWRYTQRETIPYVDLYLARGGMRYRSLGERNITVPIRSDAASLDEIIAELAATREPERAGRVMDNESEDSFERLRAAGYM</sequence>
<evidence type="ECO:0000313" key="11">
    <source>
        <dbReference type="EMBL" id="BDE04764.1"/>
    </source>
</evidence>
<keyword evidence="7" id="KW-0067">ATP-binding</keyword>
<evidence type="ECO:0000256" key="7">
    <source>
        <dbReference type="ARBA" id="ARBA00022840"/>
    </source>
</evidence>
<dbReference type="InterPro" id="IPR002500">
    <property type="entry name" value="PAPS_reduct_dom"/>
</dbReference>
<keyword evidence="5 11" id="KW-0548">Nucleotidyltransferase</keyword>
<feature type="domain" description="Phosphoadenosine phosphosulphate reductase" evidence="10">
    <location>
        <begin position="29"/>
        <end position="222"/>
    </location>
</feature>
<name>A0AAN1XT34_UNVUL</name>
<protein>
    <recommendedName>
        <fullName evidence="3">Sulfate adenylyltransferase subunit 2</fullName>
        <ecNumber evidence="2">2.7.7.4</ecNumber>
    </recommendedName>
    <alternativeName>
        <fullName evidence="8">ATP-sulfurylase small subunit</fullName>
    </alternativeName>
    <alternativeName>
        <fullName evidence="9">Sulfate adenylate transferase</fullName>
    </alternativeName>
</protein>
<proteinExistence type="inferred from homology"/>
<dbReference type="EC" id="2.7.7.4" evidence="2"/>
<dbReference type="GO" id="GO:0000103">
    <property type="term" value="P:sulfate assimilation"/>
    <property type="evidence" value="ECO:0007669"/>
    <property type="project" value="InterPro"/>
</dbReference>
<evidence type="ECO:0000256" key="3">
    <source>
        <dbReference type="ARBA" id="ARBA00022004"/>
    </source>
</evidence>